<dbReference type="SMART" id="SM00382">
    <property type="entry name" value="AAA"/>
    <property type="match status" value="1"/>
</dbReference>
<dbReference type="InterPro" id="IPR005670">
    <property type="entry name" value="PstB-like"/>
</dbReference>
<feature type="domain" description="ABC transporter" evidence="12">
    <location>
        <begin position="31"/>
        <end position="272"/>
    </location>
</feature>
<organism evidence="13 14">
    <name type="scientific">Pseudomonas syringae CC1557</name>
    <dbReference type="NCBI Taxonomy" id="1357279"/>
    <lineage>
        <taxon>Bacteria</taxon>
        <taxon>Pseudomonadati</taxon>
        <taxon>Pseudomonadota</taxon>
        <taxon>Gammaproteobacteria</taxon>
        <taxon>Pseudomonadales</taxon>
        <taxon>Pseudomonadaceae</taxon>
        <taxon>Pseudomonas</taxon>
        <taxon>Pseudomonas syringae</taxon>
    </lineage>
</organism>
<accession>W0N2Y8</accession>
<dbReference type="GO" id="GO:0005315">
    <property type="term" value="F:phosphate transmembrane transporter activity"/>
    <property type="evidence" value="ECO:0007669"/>
    <property type="project" value="InterPro"/>
</dbReference>
<dbReference type="GO" id="GO:0005524">
    <property type="term" value="F:ATP binding"/>
    <property type="evidence" value="ECO:0007669"/>
    <property type="project" value="UniProtKB-KW"/>
</dbReference>
<evidence type="ECO:0000256" key="8">
    <source>
        <dbReference type="ARBA" id="ARBA00022967"/>
    </source>
</evidence>
<dbReference type="PROSITE" id="PS50893">
    <property type="entry name" value="ABC_TRANSPORTER_2"/>
    <property type="match status" value="1"/>
</dbReference>
<dbReference type="PANTHER" id="PTHR43423:SF12">
    <property type="entry name" value="IRON EXPORT ATP-BINDING PROTEIN FETA-RELATED"/>
    <property type="match status" value="1"/>
</dbReference>
<dbReference type="Gene3D" id="3.40.50.300">
    <property type="entry name" value="P-loop containing nucleotide triphosphate hydrolases"/>
    <property type="match status" value="1"/>
</dbReference>
<dbReference type="GO" id="GO:0035435">
    <property type="term" value="P:phosphate ion transmembrane transport"/>
    <property type="evidence" value="ECO:0007669"/>
    <property type="project" value="InterPro"/>
</dbReference>
<evidence type="ECO:0000256" key="9">
    <source>
        <dbReference type="ARBA" id="ARBA00023136"/>
    </source>
</evidence>
<evidence type="ECO:0000256" key="4">
    <source>
        <dbReference type="ARBA" id="ARBA00022519"/>
    </source>
</evidence>
<dbReference type="InterPro" id="IPR003439">
    <property type="entry name" value="ABC_transporter-like_ATP-bd"/>
</dbReference>
<dbReference type="FunFam" id="3.40.50.300:FF:000132">
    <property type="entry name" value="Phosphate import ATP-binding protein PstB"/>
    <property type="match status" value="1"/>
</dbReference>
<keyword evidence="6" id="KW-0547">Nucleotide-binding</keyword>
<evidence type="ECO:0000256" key="11">
    <source>
        <dbReference type="SAM" id="MobiDB-lite"/>
    </source>
</evidence>
<dbReference type="InterPro" id="IPR003593">
    <property type="entry name" value="AAA+_ATPase"/>
</dbReference>
<keyword evidence="4" id="KW-0997">Cell inner membrane</keyword>
<comment type="subcellular location">
    <subcellularLocation>
        <location evidence="1">Cell inner membrane</location>
        <topology evidence="1">Peripheral membrane protein</topology>
    </subcellularLocation>
</comment>
<gene>
    <name evidence="13" type="primary">pstB</name>
    <name evidence="13" type="ORF">N018_25440</name>
</gene>
<dbReference type="eggNOG" id="COG1117">
    <property type="taxonomic scope" value="Bacteria"/>
</dbReference>
<dbReference type="GO" id="GO:0005886">
    <property type="term" value="C:plasma membrane"/>
    <property type="evidence" value="ECO:0007669"/>
    <property type="project" value="UniProtKB-SubCell"/>
</dbReference>
<dbReference type="CDD" id="cd03260">
    <property type="entry name" value="ABC_PstB_phosphate_transporter"/>
    <property type="match status" value="1"/>
</dbReference>
<evidence type="ECO:0000313" key="14">
    <source>
        <dbReference type="Proteomes" id="UP000019089"/>
    </source>
</evidence>
<evidence type="ECO:0000256" key="1">
    <source>
        <dbReference type="ARBA" id="ARBA00004417"/>
    </source>
</evidence>
<proteinExistence type="predicted"/>
<keyword evidence="2" id="KW-0813">Transport</keyword>
<evidence type="ECO:0000256" key="2">
    <source>
        <dbReference type="ARBA" id="ARBA00022448"/>
    </source>
</evidence>
<keyword evidence="7 13" id="KW-0067">ATP-binding</keyword>
<feature type="region of interest" description="Disordered" evidence="11">
    <location>
        <begin position="1"/>
        <end position="23"/>
    </location>
</feature>
<keyword evidence="5" id="KW-0592">Phosphate transport</keyword>
<keyword evidence="8" id="KW-1278">Translocase</keyword>
<reference evidence="13 14" key="1">
    <citation type="submission" date="2013-12" db="EMBL/GenBank/DDBJ databases">
        <title>Interactions Between Genome Architecture and Virulence Genes in Pseudomonas syringae, strain CC1557 as a model.</title>
        <authorList>
            <person name="Baltrus D."/>
            <person name="Hockett K."/>
            <person name="Karlsrud E."/>
            <person name="Dougherty K."/>
            <person name="Nishimura M."/>
        </authorList>
    </citation>
    <scope>NUCLEOTIDE SEQUENCE [LARGE SCALE GENOMIC DNA]</scope>
    <source>
        <strain evidence="13 14">CC1557</strain>
    </source>
</reference>
<name>W0N2Y8_PSESX</name>
<sequence>MQHDSRTHGMRMSAPRRHKHGLDPADETVAIEVPGLNLFYGEKQALFDIALNIPQQKVTSFIGPSGCGKSTLLRCFNRMNELVDGCRIDGAINLYGHNIYTKGEEVAELRRRVGMVFQKPNPFPKTIYENVVYGLRIQGINKKRVLDEAVEWALKAAALWDEVKDRLHESALGLSGGQQQRLVIARTIAVEPEVLLLDEPCSALDPISTLKVEELIYELKSKYTIVIVTHNMQQAARVSDYTAFMYMGKLVEFGDTDTLFTNPAKKQTEDYITGRYG</sequence>
<dbReference type="Pfam" id="PF00005">
    <property type="entry name" value="ABC_tran"/>
    <property type="match status" value="1"/>
</dbReference>
<dbReference type="EMBL" id="CP007014">
    <property type="protein sequence ID" value="AHG43391.1"/>
    <property type="molecule type" value="Genomic_DNA"/>
</dbReference>
<dbReference type="HOGENOM" id="CLU_000604_1_22_6"/>
<protein>
    <submittedName>
        <fullName evidence="13">Phosphate ABC transporter ATP-binding protein</fullName>
    </submittedName>
</protein>
<dbReference type="STRING" id="1357279.N018_25440"/>
<dbReference type="KEGG" id="psyr:N018_25440"/>
<dbReference type="Proteomes" id="UP000019089">
    <property type="component" value="Chromosome"/>
</dbReference>
<evidence type="ECO:0000256" key="10">
    <source>
        <dbReference type="ARBA" id="ARBA00054713"/>
    </source>
</evidence>
<evidence type="ECO:0000259" key="12">
    <source>
        <dbReference type="PROSITE" id="PS50893"/>
    </source>
</evidence>
<evidence type="ECO:0000256" key="5">
    <source>
        <dbReference type="ARBA" id="ARBA00022592"/>
    </source>
</evidence>
<dbReference type="NCBIfam" id="TIGR00972">
    <property type="entry name" value="3a0107s01c2"/>
    <property type="match status" value="1"/>
</dbReference>
<comment type="function">
    <text evidence="10">Part of the ABC transporter complex PstSACB involved in phosphate import. Responsible for energy coupling to the transport system.</text>
</comment>
<dbReference type="PROSITE" id="PS00211">
    <property type="entry name" value="ABC_TRANSPORTER_1"/>
    <property type="match status" value="1"/>
</dbReference>
<dbReference type="PANTHER" id="PTHR43423">
    <property type="entry name" value="ABC TRANSPORTER I FAMILY MEMBER 17"/>
    <property type="match status" value="1"/>
</dbReference>
<evidence type="ECO:0000313" key="13">
    <source>
        <dbReference type="EMBL" id="AHG43391.1"/>
    </source>
</evidence>
<evidence type="ECO:0000256" key="7">
    <source>
        <dbReference type="ARBA" id="ARBA00022840"/>
    </source>
</evidence>
<evidence type="ECO:0000256" key="6">
    <source>
        <dbReference type="ARBA" id="ARBA00022741"/>
    </source>
</evidence>
<dbReference type="SUPFAM" id="SSF52540">
    <property type="entry name" value="P-loop containing nucleoside triphosphate hydrolases"/>
    <property type="match status" value="1"/>
</dbReference>
<keyword evidence="9" id="KW-0472">Membrane</keyword>
<evidence type="ECO:0000256" key="3">
    <source>
        <dbReference type="ARBA" id="ARBA00022475"/>
    </source>
</evidence>
<keyword evidence="3" id="KW-1003">Cell membrane</keyword>
<dbReference type="InterPro" id="IPR017871">
    <property type="entry name" value="ABC_transporter-like_CS"/>
</dbReference>
<dbReference type="InterPro" id="IPR027417">
    <property type="entry name" value="P-loop_NTPase"/>
</dbReference>
<dbReference type="AlphaFoldDB" id="W0N2Y8"/>
<dbReference type="GO" id="GO:0016887">
    <property type="term" value="F:ATP hydrolysis activity"/>
    <property type="evidence" value="ECO:0007669"/>
    <property type="project" value="InterPro"/>
</dbReference>